<feature type="transmembrane region" description="Helical" evidence="1">
    <location>
        <begin position="59"/>
        <end position="85"/>
    </location>
</feature>
<reference evidence="2 3" key="1">
    <citation type="submission" date="2021-06" db="EMBL/GenBank/DDBJ databases">
        <authorList>
            <person name="Sun Q."/>
            <person name="Li D."/>
        </authorList>
    </citation>
    <scope>NUCLEOTIDE SEQUENCE [LARGE SCALE GENOMIC DNA]</scope>
    <source>
        <strain evidence="2 3">MSJ-40</strain>
    </source>
</reference>
<feature type="transmembrane region" description="Helical" evidence="1">
    <location>
        <begin position="92"/>
        <end position="110"/>
    </location>
</feature>
<dbReference type="PANTHER" id="PTHR33428:SF2">
    <property type="entry name" value="CHLOROPHYLLASE-2"/>
    <property type="match status" value="1"/>
</dbReference>
<comment type="caution">
    <text evidence="2">The sequence shown here is derived from an EMBL/GenBank/DDBJ whole genome shotgun (WGS) entry which is preliminary data.</text>
</comment>
<proteinExistence type="predicted"/>
<dbReference type="RefSeq" id="WP_216517126.1">
    <property type="nucleotide sequence ID" value="NZ_JAHLPM010000003.1"/>
</dbReference>
<dbReference type="Pfam" id="PF07224">
    <property type="entry name" value="Chlorophyllase"/>
    <property type="match status" value="1"/>
</dbReference>
<feature type="transmembrane region" description="Helical" evidence="1">
    <location>
        <begin position="116"/>
        <end position="137"/>
    </location>
</feature>
<gene>
    <name evidence="2" type="ORF">KQI42_04330</name>
</gene>
<feature type="transmembrane region" description="Helical" evidence="1">
    <location>
        <begin position="21"/>
        <end position="47"/>
    </location>
</feature>
<dbReference type="Proteomes" id="UP000749471">
    <property type="component" value="Unassembled WGS sequence"/>
</dbReference>
<keyword evidence="1" id="KW-0812">Transmembrane</keyword>
<keyword evidence="3" id="KW-1185">Reference proteome</keyword>
<protein>
    <recommendedName>
        <fullName evidence="4">Alpha/beta hydrolase</fullName>
    </recommendedName>
</protein>
<keyword evidence="1" id="KW-1133">Transmembrane helix</keyword>
<evidence type="ECO:0000313" key="3">
    <source>
        <dbReference type="Proteomes" id="UP000749471"/>
    </source>
</evidence>
<organism evidence="2 3">
    <name type="scientific">Tissierella simiarum</name>
    <dbReference type="NCBI Taxonomy" id="2841534"/>
    <lineage>
        <taxon>Bacteria</taxon>
        <taxon>Bacillati</taxon>
        <taxon>Bacillota</taxon>
        <taxon>Tissierellia</taxon>
        <taxon>Tissierellales</taxon>
        <taxon>Tissierellaceae</taxon>
        <taxon>Tissierella</taxon>
    </lineage>
</organism>
<sequence>MEKNIDKRWKIFKNLKAKLKQVVSFGNGWKGATLSISIVALLVFIIQNYYMVASAGFKYFLIALVVSLPIIALTSGIITLLLHLFKKIPSRFVWALLNAFILLVIGFLGFPSVMFTVITIMLLLFSLFGALLYKFIMGDYKNIKSIKKVTFTGLLLVMILSIAFGSYWLLNNGKMETFQANLKEYKTSNKYNTELKNPAQEGLYKVKTLTYRTPNSYRKELDQSNSLTTTSFDGSAFLEKWSSLRTKYLGFGPDKMPINGMVWYPEGDGPFPLVVVVHGAHLMTDYSDVGYEYLGRHLASHGYIMVSIDENFLNVSPFHDLFIFKTIEKENPARALVLLEHLKTWRTWNQEPNNPFHGKVDMSNIALIGHSRGGEAVSIATAFNKLNAYPENGNIKFNYKFNIRSVIALSTTDQQYKPSDKLLSLKDVNYLAIQGAHDMDVNSFAGSRQYERISFTDGTPYFKASVYISGANHGQFNSVWGGKDGAGMGNRFFNTKQLMPEKDQQKIAKTLITSFLEATLKDKSEYKLIFEDMSYGKDWLPDTTYISNYYDSYIKLISSFEEDMDLFSTTVPGGILEGENFQVWKEEKVDFKYGNTDYSAVHLEWNKTKNPKNAVYKVTLPPLGLDINENSSLVFSMADGDIKNEKGNNLPMDLTIQVMDRSGNVASLPLSYNSYLLPMIEGKILKAPFANFSPTKEPVFQYFKFKLMDFHNANPNFNIKELTHINFVFNRTEKGIVLLNNLGIKN</sequence>
<evidence type="ECO:0008006" key="4">
    <source>
        <dbReference type="Google" id="ProtNLM"/>
    </source>
</evidence>
<dbReference type="EMBL" id="JAHLPM010000003">
    <property type="protein sequence ID" value="MBU5437223.1"/>
    <property type="molecule type" value="Genomic_DNA"/>
</dbReference>
<name>A0ABS6E2T6_9FIRM</name>
<feature type="transmembrane region" description="Helical" evidence="1">
    <location>
        <begin position="149"/>
        <end position="170"/>
    </location>
</feature>
<evidence type="ECO:0000256" key="1">
    <source>
        <dbReference type="SAM" id="Phobius"/>
    </source>
</evidence>
<dbReference type="InterPro" id="IPR017395">
    <property type="entry name" value="Chlorophyllase-like"/>
</dbReference>
<evidence type="ECO:0000313" key="2">
    <source>
        <dbReference type="EMBL" id="MBU5437223.1"/>
    </source>
</evidence>
<accession>A0ABS6E2T6</accession>
<dbReference type="PANTHER" id="PTHR33428">
    <property type="entry name" value="CHLOROPHYLLASE-2, CHLOROPLASTIC"/>
    <property type="match status" value="1"/>
</dbReference>
<keyword evidence="1" id="KW-0472">Membrane</keyword>